<evidence type="ECO:0000313" key="1">
    <source>
        <dbReference type="EMBL" id="UWN64433.1"/>
    </source>
</evidence>
<dbReference type="InterPro" id="IPR027417">
    <property type="entry name" value="P-loop_NTPase"/>
</dbReference>
<dbReference type="EMBL" id="CP102252">
    <property type="protein sequence ID" value="UWN64433.1"/>
    <property type="molecule type" value="Genomic_DNA"/>
</dbReference>
<accession>A0ABY5V592</accession>
<proteinExistence type="predicted"/>
<sequence length="529" mass="60401">MLINISTSKANHDVVTQLTKKLTGGTKENVIARIALGYSLSTGKRFTPQEFNLYDSQGKEYKEHILFDAQFKDFYVALICQAYGITKNDESIPKYIKLHIDHGLEKINYIFEHTPQYTFFDFLTEYLGRGIDAIEDAPVSLDPVANYNQHIEKSEFAGPINIKVGYDPKTTEEIQFCFNNSKLYNNQHIAVAGKSGSGKTQFALEFLRQLYIQTQGQVNFLFLDFKGLSEDDRKKMADFFTATHTQCINAPNAPFPLNPVSFIDSVNEKNRLVGINKFVDIIAKYSNIGKKQQQILKDATKEAFIQHKDGKHPSLKEIYDLVIEEVGDTRDTLTEIMERLSEYELFASQVNDPSVFLNNNYYFSLSGELDNTVRFTSVFLIINYIFNVFTNMGGTDVSSDGNRSMRYVLMIDEAHDLFREKKSLEILEVLLRKIRSYGVSIVLLSQGISEYNQGNFDFSQECETAFLLPINDLNNTKAINKFLGLAEKEGAKAMRNLESLSNGHAVSNIKEYPKTEVFRVVQYWQEKNK</sequence>
<organism evidence="1 2">
    <name type="scientific">Alistipes senegalensis JC50</name>
    <dbReference type="NCBI Taxonomy" id="1033732"/>
    <lineage>
        <taxon>Bacteria</taxon>
        <taxon>Pseudomonadati</taxon>
        <taxon>Bacteroidota</taxon>
        <taxon>Bacteroidia</taxon>
        <taxon>Bacteroidales</taxon>
        <taxon>Rikenellaceae</taxon>
        <taxon>Alistipes</taxon>
    </lineage>
</organism>
<dbReference type="Proteomes" id="UP001058267">
    <property type="component" value="Chromosome"/>
</dbReference>
<dbReference type="RefSeq" id="WP_019150954.1">
    <property type="nucleotide sequence ID" value="NZ_CP102252.1"/>
</dbReference>
<gene>
    <name evidence="1" type="ORF">NQ519_11800</name>
</gene>
<reference evidence="1" key="1">
    <citation type="journal article" date="2022" name="Cell">
        <title>Design, construction, and in vivo augmentation of a complex gut microbiome.</title>
        <authorList>
            <person name="Cheng A.G."/>
            <person name="Ho P.Y."/>
            <person name="Aranda-Diaz A."/>
            <person name="Jain S."/>
            <person name="Yu F.B."/>
            <person name="Meng X."/>
            <person name="Wang M."/>
            <person name="Iakiviak M."/>
            <person name="Nagashima K."/>
            <person name="Zhao A."/>
            <person name="Murugkar P."/>
            <person name="Patil A."/>
            <person name="Atabakhsh K."/>
            <person name="Weakley A."/>
            <person name="Yan J."/>
            <person name="Brumbaugh A.R."/>
            <person name="Higginbottom S."/>
            <person name="Dimas A."/>
            <person name="Shiver A.L."/>
            <person name="Deutschbauer A."/>
            <person name="Neff N."/>
            <person name="Sonnenburg J.L."/>
            <person name="Huang K.C."/>
            <person name="Fischbach M.A."/>
        </authorList>
    </citation>
    <scope>NUCLEOTIDE SEQUENCE</scope>
    <source>
        <strain evidence="1">JC50</strain>
    </source>
</reference>
<dbReference type="InterPro" id="IPR014969">
    <property type="entry name" value="DNA_S_DndE"/>
</dbReference>
<evidence type="ECO:0000313" key="2">
    <source>
        <dbReference type="Proteomes" id="UP001058267"/>
    </source>
</evidence>
<dbReference type="InterPro" id="IPR038472">
    <property type="entry name" value="DndE_sf"/>
</dbReference>
<dbReference type="Gene3D" id="3.40.50.300">
    <property type="entry name" value="P-loop containing nucleotide triphosphate hydrolases"/>
    <property type="match status" value="1"/>
</dbReference>
<dbReference type="PANTHER" id="PTHR30121">
    <property type="entry name" value="UNCHARACTERIZED PROTEIN YJGR-RELATED"/>
    <property type="match status" value="1"/>
</dbReference>
<name>A0ABY5V592_9BACT</name>
<dbReference type="PANTHER" id="PTHR30121:SF11">
    <property type="entry name" value="AAA+ ATPASE DOMAIN-CONTAINING PROTEIN"/>
    <property type="match status" value="1"/>
</dbReference>
<dbReference type="SUPFAM" id="SSF52540">
    <property type="entry name" value="P-loop containing nucleoside triphosphate hydrolases"/>
    <property type="match status" value="1"/>
</dbReference>
<dbReference type="Pfam" id="PF08870">
    <property type="entry name" value="DndE"/>
    <property type="match status" value="1"/>
</dbReference>
<dbReference type="InterPro" id="IPR051162">
    <property type="entry name" value="T4SS_component"/>
</dbReference>
<protein>
    <submittedName>
        <fullName evidence="1">DndE family protein</fullName>
    </submittedName>
</protein>
<dbReference type="Gene3D" id="1.10.1220.160">
    <property type="entry name" value="DNA sulphur modification protein DndE"/>
    <property type="match status" value="1"/>
</dbReference>
<keyword evidence="2" id="KW-1185">Reference proteome</keyword>